<keyword evidence="12 14" id="KW-0804">Transcription</keyword>
<keyword evidence="9 14" id="KW-0805">Transcription regulation</keyword>
<keyword evidence="7 14" id="KW-0749">Sporulation</keyword>
<evidence type="ECO:0000256" key="11">
    <source>
        <dbReference type="ARBA" id="ARBA00023159"/>
    </source>
</evidence>
<dbReference type="SMART" id="SM00448">
    <property type="entry name" value="REC"/>
    <property type="match status" value="1"/>
</dbReference>
<dbReference type="GO" id="GO:0005737">
    <property type="term" value="C:cytoplasm"/>
    <property type="evidence" value="ECO:0007669"/>
    <property type="project" value="UniProtKB-SubCell"/>
</dbReference>
<dbReference type="Proteomes" id="UP001315001">
    <property type="component" value="Unassembled WGS sequence"/>
</dbReference>
<reference evidence="19 20" key="1">
    <citation type="submission" date="2019-08" db="EMBL/GenBank/DDBJ databases">
        <title>In-depth cultivation of the pig gut microbiome towards novel bacterial diversity and tailored functional studies.</title>
        <authorList>
            <person name="Wylensek D."/>
            <person name="Hitch T.C.A."/>
            <person name="Clavel T."/>
        </authorList>
    </citation>
    <scope>NUCLEOTIDE SEQUENCE [LARGE SCALE GENOMIC DNA]</scope>
    <source>
        <strain evidence="19 20">BSM-383-APC-4H</strain>
    </source>
</reference>
<evidence type="ECO:0000256" key="8">
    <source>
        <dbReference type="ARBA" id="ARBA00023012"/>
    </source>
</evidence>
<dbReference type="GO" id="GO:0030435">
    <property type="term" value="P:sporulation resulting in formation of a cellular spore"/>
    <property type="evidence" value="ECO:0007669"/>
    <property type="project" value="UniProtKB-UniRule"/>
</dbReference>
<dbReference type="EMBL" id="VULP01000016">
    <property type="protein sequence ID" value="MSU82406.1"/>
    <property type="molecule type" value="Genomic_DNA"/>
</dbReference>
<dbReference type="AlphaFoldDB" id="A0A6N7Y2F8"/>
<evidence type="ECO:0000256" key="14">
    <source>
        <dbReference type="PIRNR" id="PIRNR002937"/>
    </source>
</evidence>
<name>A0A6N7Y2F8_9FIRM</name>
<dbReference type="PIRSF" id="PIRSF002937">
    <property type="entry name" value="Res_reg_Spo0A"/>
    <property type="match status" value="1"/>
</dbReference>
<dbReference type="GO" id="GO:0000160">
    <property type="term" value="P:phosphorelay signal transduction system"/>
    <property type="evidence" value="ECO:0007669"/>
    <property type="project" value="UniProtKB-UniRule"/>
</dbReference>
<dbReference type="GO" id="GO:0003677">
    <property type="term" value="F:DNA binding"/>
    <property type="evidence" value="ECO:0007669"/>
    <property type="project" value="UniProtKB-KW"/>
</dbReference>
<feature type="modified residue" description="4-aspartylphosphate" evidence="16">
    <location>
        <position position="65"/>
    </location>
</feature>
<dbReference type="InterPro" id="IPR011006">
    <property type="entry name" value="CheY-like_superfamily"/>
</dbReference>
<organism evidence="19 20">
    <name type="scientific">Anaerobutyricum soehngenii</name>
    <dbReference type="NCBI Taxonomy" id="105843"/>
    <lineage>
        <taxon>Bacteria</taxon>
        <taxon>Bacillati</taxon>
        <taxon>Bacillota</taxon>
        <taxon>Clostridia</taxon>
        <taxon>Lachnospirales</taxon>
        <taxon>Lachnospiraceae</taxon>
        <taxon>Anaerobutyricum</taxon>
    </lineage>
</organism>
<dbReference type="InterPro" id="IPR014879">
    <property type="entry name" value="Spo0A_C"/>
</dbReference>
<evidence type="ECO:0000256" key="2">
    <source>
        <dbReference type="ARBA" id="ARBA00018672"/>
    </source>
</evidence>
<proteinExistence type="predicted"/>
<evidence type="ECO:0000256" key="10">
    <source>
        <dbReference type="ARBA" id="ARBA00023125"/>
    </source>
</evidence>
<evidence type="ECO:0000256" key="5">
    <source>
        <dbReference type="ARBA" id="ARBA00022553"/>
    </source>
</evidence>
<evidence type="ECO:0000313" key="18">
    <source>
        <dbReference type="EMBL" id="MBP0057079.1"/>
    </source>
</evidence>
<protein>
    <recommendedName>
        <fullName evidence="2 14">Stage 0 sporulation protein A homolog</fullName>
    </recommendedName>
</protein>
<keyword evidence="6 14" id="KW-0106">Calcium</keyword>
<keyword evidence="5 16" id="KW-0597">Phosphoprotein</keyword>
<sequence>MGRKMNMKNEKKIKVLVADNSEFARNNLKKFLENNEKIQLLNIADNGKDAYRVIIDEVPDIVLIDVILPVMDGFTVIEKTNGNRSIKKKPIFIVISSMGNQSMVEYACKLGVHYYIMKPYNLDSVIHRIFQAMLVRRKAELQIKEKERRYAMQKYGMNQYTENTLENDVTHIIREIGIPAHIKGYQYIREAIMMTVNDINLLNYITKLLYPTIAKKYKTTSSSVERAIRHAIEVAWNKGQIDVLEDMFGYTISAGKGKPTNSEFIALIADKLRLEYRMNA</sequence>
<gene>
    <name evidence="19" type="primary">spo0A</name>
    <name evidence="19" type="ORF">FYJ25_08595</name>
    <name evidence="18" type="ORF">JYQ75_06645</name>
</gene>
<dbReference type="Gene3D" id="1.10.10.10">
    <property type="entry name" value="Winged helix-like DNA-binding domain superfamily/Winged helix DNA-binding domain"/>
    <property type="match status" value="1"/>
</dbReference>
<accession>A0A6N7Y2F8</accession>
<dbReference type="PANTHER" id="PTHR44591:SF3">
    <property type="entry name" value="RESPONSE REGULATORY DOMAIN-CONTAINING PROTEIN"/>
    <property type="match status" value="1"/>
</dbReference>
<comment type="caution">
    <text evidence="19">The sequence shown here is derived from an EMBL/GenBank/DDBJ whole genome shotgun (WGS) entry which is preliminary data.</text>
</comment>
<keyword evidence="11 14" id="KW-0010">Activator</keyword>
<keyword evidence="8 14" id="KW-0902">Two-component regulatory system</keyword>
<evidence type="ECO:0000256" key="7">
    <source>
        <dbReference type="ARBA" id="ARBA00022969"/>
    </source>
</evidence>
<evidence type="ECO:0000313" key="20">
    <source>
        <dbReference type="Proteomes" id="UP000433359"/>
    </source>
</evidence>
<dbReference type="GO" id="GO:0051606">
    <property type="term" value="P:detection of stimulus"/>
    <property type="evidence" value="ECO:0007669"/>
    <property type="project" value="UniProtKB-UniRule"/>
</dbReference>
<dbReference type="InterPro" id="IPR050595">
    <property type="entry name" value="Bact_response_regulator"/>
</dbReference>
<keyword evidence="21" id="KW-1185">Reference proteome</keyword>
<dbReference type="GO" id="GO:0003700">
    <property type="term" value="F:DNA-binding transcription factor activity"/>
    <property type="evidence" value="ECO:0007669"/>
    <property type="project" value="InterPro"/>
</dbReference>
<evidence type="ECO:0000256" key="16">
    <source>
        <dbReference type="PROSITE-ProRule" id="PRU00169"/>
    </source>
</evidence>
<evidence type="ECO:0000313" key="21">
    <source>
        <dbReference type="Proteomes" id="UP001315001"/>
    </source>
</evidence>
<evidence type="ECO:0000256" key="12">
    <source>
        <dbReference type="ARBA" id="ARBA00023163"/>
    </source>
</evidence>
<evidence type="ECO:0000256" key="4">
    <source>
        <dbReference type="ARBA" id="ARBA00022491"/>
    </source>
</evidence>
<keyword evidence="14 15" id="KW-0479">Metal-binding</keyword>
<dbReference type="InterPro" id="IPR016032">
    <property type="entry name" value="Sig_transdc_resp-reg_C-effctor"/>
</dbReference>
<comment type="cofactor">
    <cofactor evidence="14 15">
        <name>Ca(2+)</name>
        <dbReference type="ChEBI" id="CHEBI:29108"/>
    </cofactor>
    <text evidence="14 15">Binds 1 Ca(2+) ion per subunit.</text>
</comment>
<dbReference type="GO" id="GO:0005509">
    <property type="term" value="F:calcium ion binding"/>
    <property type="evidence" value="ECO:0007669"/>
    <property type="project" value="UniProtKB-UniRule"/>
</dbReference>
<dbReference type="EMBL" id="JAFIQO010000113">
    <property type="protein sequence ID" value="MBP0057079.1"/>
    <property type="molecule type" value="Genomic_DNA"/>
</dbReference>
<dbReference type="Proteomes" id="UP000433359">
    <property type="component" value="Unassembled WGS sequence"/>
</dbReference>
<evidence type="ECO:0000256" key="6">
    <source>
        <dbReference type="ARBA" id="ARBA00022837"/>
    </source>
</evidence>
<dbReference type="Pfam" id="PF00072">
    <property type="entry name" value="Response_reg"/>
    <property type="match status" value="1"/>
</dbReference>
<evidence type="ECO:0000256" key="9">
    <source>
        <dbReference type="ARBA" id="ARBA00023015"/>
    </source>
</evidence>
<keyword evidence="3 14" id="KW-0963">Cytoplasm</keyword>
<evidence type="ECO:0000256" key="13">
    <source>
        <dbReference type="ARBA" id="ARBA00024867"/>
    </source>
</evidence>
<evidence type="ECO:0000256" key="15">
    <source>
        <dbReference type="PIRSR" id="PIRSR002937-1"/>
    </source>
</evidence>
<dbReference type="InterPro" id="IPR036388">
    <property type="entry name" value="WH-like_DNA-bd_sf"/>
</dbReference>
<feature type="binding site" evidence="15">
    <location>
        <position position="65"/>
    </location>
    <ligand>
        <name>Ca(2+)</name>
        <dbReference type="ChEBI" id="CHEBI:29108"/>
    </ligand>
</feature>
<dbReference type="SUPFAM" id="SSF46894">
    <property type="entry name" value="C-terminal effector domain of the bipartite response regulators"/>
    <property type="match status" value="1"/>
</dbReference>
<dbReference type="Gene3D" id="3.40.50.2300">
    <property type="match status" value="1"/>
</dbReference>
<feature type="domain" description="Response regulatory" evidence="17">
    <location>
        <begin position="14"/>
        <end position="133"/>
    </location>
</feature>
<comment type="subcellular location">
    <subcellularLocation>
        <location evidence="1 14">Cytoplasm</location>
    </subcellularLocation>
</comment>
<dbReference type="InterPro" id="IPR001789">
    <property type="entry name" value="Sig_transdc_resp-reg_receiver"/>
</dbReference>
<keyword evidence="10 14" id="KW-0238">DNA-binding</keyword>
<dbReference type="Pfam" id="PF08769">
    <property type="entry name" value="Spo0A_C"/>
    <property type="match status" value="1"/>
</dbReference>
<reference evidence="18 21" key="2">
    <citation type="submission" date="2021-02" db="EMBL/GenBank/DDBJ databases">
        <title>Lactate utilizing bacteria of the human gut.</title>
        <authorList>
            <person name="Sheridan P.O."/>
        </authorList>
    </citation>
    <scope>NUCLEOTIDE SEQUENCE [LARGE SCALE GENOMIC DNA]</scope>
    <source>
        <strain evidence="18 21">HTF-83D</strain>
    </source>
</reference>
<dbReference type="PROSITE" id="PS50110">
    <property type="entry name" value="RESPONSE_REGULATORY"/>
    <property type="match status" value="1"/>
</dbReference>
<evidence type="ECO:0000259" key="17">
    <source>
        <dbReference type="PROSITE" id="PS50110"/>
    </source>
</evidence>
<comment type="function">
    <text evidence="13 14">May play the central regulatory role in sporulation. It may be an element of the effector pathway responsible for the activation of sporulation genes in response to nutritional stress. Spo0A may act in concert with spo0H (a sigma factor) to control the expression of some genes that are critical to the sporulation process.</text>
</comment>
<evidence type="ECO:0000313" key="19">
    <source>
        <dbReference type="EMBL" id="MSU82406.1"/>
    </source>
</evidence>
<dbReference type="NCBIfam" id="TIGR02875">
    <property type="entry name" value="spore_0_A"/>
    <property type="match status" value="1"/>
</dbReference>
<dbReference type="SUPFAM" id="SSF52172">
    <property type="entry name" value="CheY-like"/>
    <property type="match status" value="1"/>
</dbReference>
<feature type="binding site" evidence="15">
    <location>
        <position position="19"/>
    </location>
    <ligand>
        <name>Ca(2+)</name>
        <dbReference type="ChEBI" id="CHEBI:29108"/>
    </ligand>
</feature>
<dbReference type="GO" id="GO:0042173">
    <property type="term" value="P:regulation of sporulation resulting in formation of a cellular spore"/>
    <property type="evidence" value="ECO:0007669"/>
    <property type="project" value="InterPro"/>
</dbReference>
<dbReference type="PANTHER" id="PTHR44591">
    <property type="entry name" value="STRESS RESPONSE REGULATOR PROTEIN 1"/>
    <property type="match status" value="1"/>
</dbReference>
<keyword evidence="4 14" id="KW-0678">Repressor</keyword>
<evidence type="ECO:0000256" key="1">
    <source>
        <dbReference type="ARBA" id="ARBA00004496"/>
    </source>
</evidence>
<evidence type="ECO:0000256" key="3">
    <source>
        <dbReference type="ARBA" id="ARBA00022490"/>
    </source>
</evidence>
<dbReference type="InterPro" id="IPR012052">
    <property type="entry name" value="Spore_0_A"/>
</dbReference>